<evidence type="ECO:0000256" key="5">
    <source>
        <dbReference type="ARBA" id="ARBA00022989"/>
    </source>
</evidence>
<dbReference type="GO" id="GO:0005886">
    <property type="term" value="C:plasma membrane"/>
    <property type="evidence" value="ECO:0007669"/>
    <property type="project" value="UniProtKB-SubCell"/>
</dbReference>
<dbReference type="InterPro" id="IPR013685">
    <property type="entry name" value="POTRA_FtsQ_type"/>
</dbReference>
<dbReference type="EMBL" id="UFYW01000001">
    <property type="protein sequence ID" value="STD83169.1"/>
    <property type="molecule type" value="Genomic_DNA"/>
</dbReference>
<feature type="region of interest" description="Disordered" evidence="9">
    <location>
        <begin position="1"/>
        <end position="60"/>
    </location>
</feature>
<evidence type="ECO:0000256" key="1">
    <source>
        <dbReference type="ARBA" id="ARBA00004370"/>
    </source>
</evidence>
<feature type="compositionally biased region" description="Basic and acidic residues" evidence="9">
    <location>
        <begin position="7"/>
        <end position="17"/>
    </location>
</feature>
<sequence length="316" mass="35954">MTPWQKENLRYQKEKGDQPVWSPSVISGIHSDEEQSEDQTEENHEEGAETEDSEHAPRSFADRLPNLKKYRNRVLLRRLLLIIGVLLIPLLFILYYVSPLSKLADVKVVGNDQVSAQSIIEHSDLTTGEEIWPQYFDREQTEQAIKKALPRVKNVQVTITSLNQFEIRVSEYQEVALLASDNHYSPILESGVVINEPSDQPLEGLPILESFSDQSKIKEVLTAYQKLSQEIREGISQIKYTPRDSNDELLTIYMNDGNQVIVNISNMASQMQYYPQIAKDLKEDSIIDMEVGIFTYPISNTNDSDSATEQSTEGDS</sequence>
<evidence type="ECO:0000256" key="9">
    <source>
        <dbReference type="SAM" id="MobiDB-lite"/>
    </source>
</evidence>
<evidence type="ECO:0000313" key="11">
    <source>
        <dbReference type="EMBL" id="STD83169.1"/>
    </source>
</evidence>
<name>A0A376H4R7_ENTGA</name>
<accession>A0A376H4R7</accession>
<comment type="function">
    <text evidence="8">Cell division protein that may be involved in stabilizing or promoting the assembly of the division complex.</text>
</comment>
<keyword evidence="7 8" id="KW-0131">Cell cycle</keyword>
<comment type="similarity">
    <text evidence="8">Belongs to the FtsQ/DivIB family. DivIB subfamily.</text>
</comment>
<keyword evidence="5 8" id="KW-1133">Transmembrane helix</keyword>
<dbReference type="PANTHER" id="PTHR37820">
    <property type="entry name" value="CELL DIVISION PROTEIN DIVIB"/>
    <property type="match status" value="1"/>
</dbReference>
<dbReference type="Pfam" id="PF03799">
    <property type="entry name" value="FtsQ_DivIB_C"/>
    <property type="match status" value="1"/>
</dbReference>
<feature type="domain" description="POTRA" evidence="10">
    <location>
        <begin position="101"/>
        <end position="172"/>
    </location>
</feature>
<feature type="compositionally biased region" description="Basic and acidic residues" evidence="9">
    <location>
        <begin position="41"/>
        <end position="60"/>
    </location>
</feature>
<evidence type="ECO:0000256" key="3">
    <source>
        <dbReference type="ARBA" id="ARBA00022618"/>
    </source>
</evidence>
<keyword evidence="4 8" id="KW-0812">Transmembrane</keyword>
<keyword evidence="2 8" id="KW-1003">Cell membrane</keyword>
<dbReference type="InterPro" id="IPR034746">
    <property type="entry name" value="POTRA"/>
</dbReference>
<dbReference type="Proteomes" id="UP000254807">
    <property type="component" value="Unassembled WGS sequence"/>
</dbReference>
<dbReference type="AlphaFoldDB" id="A0A376H4R7"/>
<dbReference type="PANTHER" id="PTHR37820:SF1">
    <property type="entry name" value="CELL DIVISION PROTEIN FTSQ"/>
    <property type="match status" value="1"/>
</dbReference>
<evidence type="ECO:0000256" key="4">
    <source>
        <dbReference type="ARBA" id="ARBA00022692"/>
    </source>
</evidence>
<reference evidence="11 12" key="1">
    <citation type="submission" date="2018-06" db="EMBL/GenBank/DDBJ databases">
        <authorList>
            <consortium name="Pathogen Informatics"/>
            <person name="Doyle S."/>
        </authorList>
    </citation>
    <scope>NUCLEOTIDE SEQUENCE [LARGE SCALE GENOMIC DNA]</scope>
    <source>
        <strain evidence="11 12">NCTC12360</strain>
    </source>
</reference>
<proteinExistence type="inferred from homology"/>
<dbReference type="InterPro" id="IPR026580">
    <property type="entry name" value="DivIB"/>
</dbReference>
<evidence type="ECO:0000256" key="6">
    <source>
        <dbReference type="ARBA" id="ARBA00023136"/>
    </source>
</evidence>
<dbReference type="InterPro" id="IPR050487">
    <property type="entry name" value="FtsQ_DivIB"/>
</dbReference>
<dbReference type="RefSeq" id="WP_060815502.1">
    <property type="nucleotide sequence ID" value="NZ_JBHULA010000005.1"/>
</dbReference>
<evidence type="ECO:0000256" key="2">
    <source>
        <dbReference type="ARBA" id="ARBA00022475"/>
    </source>
</evidence>
<comment type="subcellular location">
    <subcellularLocation>
        <location evidence="8">Cell membrane</location>
        <topology evidence="8">Single-pass type II membrane protein</topology>
    </subcellularLocation>
    <subcellularLocation>
        <location evidence="1">Membrane</location>
    </subcellularLocation>
    <text evidence="8">Localizes to the division septum.</text>
</comment>
<evidence type="ECO:0000256" key="8">
    <source>
        <dbReference type="HAMAP-Rule" id="MF_00912"/>
    </source>
</evidence>
<feature type="transmembrane region" description="Helical" evidence="8">
    <location>
        <begin position="79"/>
        <end position="97"/>
    </location>
</feature>
<dbReference type="InterPro" id="IPR005548">
    <property type="entry name" value="Cell_div_FtsQ/DivIB_C"/>
</dbReference>
<dbReference type="OrthoDB" id="1819027at2"/>
<dbReference type="PROSITE" id="PS51779">
    <property type="entry name" value="POTRA"/>
    <property type="match status" value="1"/>
</dbReference>
<organism evidence="11 12">
    <name type="scientific">Enterococcus gallinarum</name>
    <dbReference type="NCBI Taxonomy" id="1353"/>
    <lineage>
        <taxon>Bacteria</taxon>
        <taxon>Bacillati</taxon>
        <taxon>Bacillota</taxon>
        <taxon>Bacilli</taxon>
        <taxon>Lactobacillales</taxon>
        <taxon>Enterococcaceae</taxon>
        <taxon>Enterococcus</taxon>
    </lineage>
</organism>
<dbReference type="Pfam" id="PF08478">
    <property type="entry name" value="POTRA_1"/>
    <property type="match status" value="1"/>
</dbReference>
<evidence type="ECO:0000256" key="7">
    <source>
        <dbReference type="ARBA" id="ARBA00023306"/>
    </source>
</evidence>
<dbReference type="GO" id="GO:0043093">
    <property type="term" value="P:FtsZ-dependent cytokinesis"/>
    <property type="evidence" value="ECO:0007669"/>
    <property type="project" value="UniProtKB-UniRule"/>
</dbReference>
<protein>
    <recommendedName>
        <fullName evidence="8">Cell division protein DivIB</fullName>
    </recommendedName>
</protein>
<dbReference type="Gene3D" id="3.40.50.10960">
    <property type="match status" value="1"/>
</dbReference>
<keyword evidence="6 8" id="KW-0472">Membrane</keyword>
<keyword evidence="3 8" id="KW-0132">Cell division</keyword>
<dbReference type="HAMAP" id="MF_00912">
    <property type="entry name" value="DivIB"/>
    <property type="match status" value="1"/>
</dbReference>
<keyword evidence="12" id="KW-1185">Reference proteome</keyword>
<gene>
    <name evidence="11" type="primary">ftsQ</name>
    <name evidence="8" type="synonym">divIB</name>
    <name evidence="11" type="ORF">NCTC12360_01630</name>
</gene>
<evidence type="ECO:0000259" key="10">
    <source>
        <dbReference type="PROSITE" id="PS51779"/>
    </source>
</evidence>
<dbReference type="GO" id="GO:0032153">
    <property type="term" value="C:cell division site"/>
    <property type="evidence" value="ECO:0007669"/>
    <property type="project" value="UniProtKB-UniRule"/>
</dbReference>
<evidence type="ECO:0000313" key="12">
    <source>
        <dbReference type="Proteomes" id="UP000254807"/>
    </source>
</evidence>